<dbReference type="RefSeq" id="WP_324181795.1">
    <property type="nucleotide sequence ID" value="NZ_BAABAW010000011.1"/>
</dbReference>
<comment type="similarity">
    <text evidence="1">Belongs to the AHA1 family.</text>
</comment>
<dbReference type="Proteomes" id="UP001327027">
    <property type="component" value="Unassembled WGS sequence"/>
</dbReference>
<evidence type="ECO:0000313" key="3">
    <source>
        <dbReference type="EMBL" id="MEB3347772.1"/>
    </source>
</evidence>
<feature type="domain" description="Activator of Hsp90 ATPase homologue 1/2-like C-terminal" evidence="2">
    <location>
        <begin position="13"/>
        <end position="132"/>
    </location>
</feature>
<dbReference type="CDD" id="cd07814">
    <property type="entry name" value="SRPBCC_CalC_Aha1-like"/>
    <property type="match status" value="1"/>
</dbReference>
<evidence type="ECO:0000313" key="4">
    <source>
        <dbReference type="Proteomes" id="UP001327027"/>
    </source>
</evidence>
<evidence type="ECO:0000259" key="2">
    <source>
        <dbReference type="Pfam" id="PF08327"/>
    </source>
</evidence>
<dbReference type="SUPFAM" id="SSF55961">
    <property type="entry name" value="Bet v1-like"/>
    <property type="match status" value="1"/>
</dbReference>
<dbReference type="Gene3D" id="3.30.530.20">
    <property type="match status" value="1"/>
</dbReference>
<dbReference type="EMBL" id="JAYKLX010000010">
    <property type="protein sequence ID" value="MEB3347772.1"/>
    <property type="molecule type" value="Genomic_DNA"/>
</dbReference>
<dbReference type="Pfam" id="PF08327">
    <property type="entry name" value="AHSA1"/>
    <property type="match status" value="1"/>
</dbReference>
<organism evidence="3 4">
    <name type="scientific">Aquimarina gracilis</name>
    <dbReference type="NCBI Taxonomy" id="874422"/>
    <lineage>
        <taxon>Bacteria</taxon>
        <taxon>Pseudomonadati</taxon>
        <taxon>Bacteroidota</taxon>
        <taxon>Flavobacteriia</taxon>
        <taxon>Flavobacteriales</taxon>
        <taxon>Flavobacteriaceae</taxon>
        <taxon>Aquimarina</taxon>
    </lineage>
</organism>
<keyword evidence="4" id="KW-1185">Reference proteome</keyword>
<gene>
    <name evidence="3" type="ORF">U6A24_20005</name>
</gene>
<comment type="caution">
    <text evidence="3">The sequence shown here is derived from an EMBL/GenBank/DDBJ whole genome shotgun (WGS) entry which is preliminary data.</text>
</comment>
<protein>
    <submittedName>
        <fullName evidence="3">SRPBCC domain-containing protein</fullName>
    </submittedName>
</protein>
<dbReference type="InterPro" id="IPR023393">
    <property type="entry name" value="START-like_dom_sf"/>
</dbReference>
<dbReference type="InterPro" id="IPR013538">
    <property type="entry name" value="ASHA1/2-like_C"/>
</dbReference>
<proteinExistence type="inferred from homology"/>
<reference evidence="3 4" key="1">
    <citation type="journal article" date="2013" name="Int. J. Syst. Evol. Microbiol.">
        <title>Aquimarina gracilis sp. nov., isolated from the gut microflora of a mussel, Mytilus coruscus, and emended description of Aquimarina spongiae.</title>
        <authorList>
            <person name="Park S.C."/>
            <person name="Choe H.N."/>
            <person name="Baik K.S."/>
            <person name="Seong C.N."/>
        </authorList>
    </citation>
    <scope>NUCLEOTIDE SEQUENCE [LARGE SCALE GENOMIC DNA]</scope>
    <source>
        <strain evidence="3 4">PSC32</strain>
    </source>
</reference>
<evidence type="ECO:0000256" key="1">
    <source>
        <dbReference type="ARBA" id="ARBA00006817"/>
    </source>
</evidence>
<sequence>MNNYSIYHDLHINAHINKVFDAITNPEHLINWWPLRCTGTPETGEVYNLNFTDDYDWYGKVIKAEANKSFHIKMTKSDKNWNPTSFGFDLEKSENGVVLKFQHTGWLSCNDEYRQSSYCWAILLQGLKNYIEKNVIIPFEKRA</sequence>
<accession>A0ABU6A0T3</accession>
<name>A0ABU6A0T3_9FLAO</name>